<dbReference type="AlphaFoldDB" id="A0A6C2UBL8"/>
<feature type="chain" id="PRO_5025617523" description="DUF676 domain-containing protein" evidence="1">
    <location>
        <begin position="21"/>
        <end position="515"/>
    </location>
</feature>
<evidence type="ECO:0000313" key="3">
    <source>
        <dbReference type="Proteomes" id="UP000366872"/>
    </source>
</evidence>
<dbReference type="EMBL" id="CAAHFG010000004">
    <property type="protein sequence ID" value="VGO17017.1"/>
    <property type="molecule type" value="Genomic_DNA"/>
</dbReference>
<reference evidence="2 3" key="1">
    <citation type="submission" date="2019-04" db="EMBL/GenBank/DDBJ databases">
        <authorList>
            <person name="Van Vliet M D."/>
        </authorList>
    </citation>
    <scope>NUCLEOTIDE SEQUENCE [LARGE SCALE GENOMIC DNA]</scope>
    <source>
        <strain evidence="2 3">F1</strain>
    </source>
</reference>
<name>A0A6C2UBL8_PONDE</name>
<dbReference type="Gene3D" id="3.40.50.1820">
    <property type="entry name" value="alpha/beta hydrolase"/>
    <property type="match status" value="1"/>
</dbReference>
<sequence>MCLKSLFTTTACSVALFAQAIPEPTYTVAITSAPPYSASGELFILKADTNSAALNNPVLVVEGFDIGNSMNWPELYGLLNEENLVADLQSFGRDLAVLNFGDSTADILGNMALNATAIDYVNANRADAADKFVAVGASLGGLTLRKALVDAPNHDVDTWISFDAPHEGANIPLGLQEYLEFFGPQDDAAAEMLAALDSPAARQMLLLHHSHPDGLAGGSLPERPDFVATMAAAGYPTNCKTIAICNGSGFGETYPFNAGERIIHWTDSGGLFDPSIVSDVYSLPAAPATVFSGKITLLFITVDSATVEAYHPLSFDNAPGGARSTFLDLFANLPTSGDDYCTQTNHCFIPTVSALGIPIENIASNLDAHAELLALSPFDEIHYAVTNEPHVQINPRNKRWLMRAVLEDIDTDGDGYDDYEEYLLGTNPASPDSTLNIVAVIEVALVEGSASLAWNAFPNTRYEVWYSPELGEPWQPLETLPPTSDPAILREYAVDGSEASGFFKISANPVDPVDD</sequence>
<gene>
    <name evidence="2" type="ORF">PDESU_05611</name>
</gene>
<dbReference type="RefSeq" id="WP_136082520.1">
    <property type="nucleotide sequence ID" value="NZ_CAAHFG010000004.1"/>
</dbReference>
<protein>
    <recommendedName>
        <fullName evidence="4">DUF676 domain-containing protein</fullName>
    </recommendedName>
</protein>
<dbReference type="InterPro" id="IPR029058">
    <property type="entry name" value="AB_hydrolase_fold"/>
</dbReference>
<evidence type="ECO:0000313" key="2">
    <source>
        <dbReference type="EMBL" id="VGO17017.1"/>
    </source>
</evidence>
<dbReference type="SUPFAM" id="SSF53474">
    <property type="entry name" value="alpha/beta-Hydrolases"/>
    <property type="match status" value="1"/>
</dbReference>
<evidence type="ECO:0000256" key="1">
    <source>
        <dbReference type="SAM" id="SignalP"/>
    </source>
</evidence>
<feature type="signal peptide" evidence="1">
    <location>
        <begin position="1"/>
        <end position="20"/>
    </location>
</feature>
<dbReference type="Pfam" id="PF02089">
    <property type="entry name" value="Palm_thioest"/>
    <property type="match status" value="1"/>
</dbReference>
<dbReference type="Proteomes" id="UP000366872">
    <property type="component" value="Unassembled WGS sequence"/>
</dbReference>
<evidence type="ECO:0008006" key="4">
    <source>
        <dbReference type="Google" id="ProtNLM"/>
    </source>
</evidence>
<proteinExistence type="predicted"/>
<keyword evidence="1" id="KW-0732">Signal</keyword>
<organism evidence="2 3">
    <name type="scientific">Pontiella desulfatans</name>
    <dbReference type="NCBI Taxonomy" id="2750659"/>
    <lineage>
        <taxon>Bacteria</taxon>
        <taxon>Pseudomonadati</taxon>
        <taxon>Kiritimatiellota</taxon>
        <taxon>Kiritimatiellia</taxon>
        <taxon>Kiritimatiellales</taxon>
        <taxon>Pontiellaceae</taxon>
        <taxon>Pontiella</taxon>
    </lineage>
</organism>
<keyword evidence="3" id="KW-1185">Reference proteome</keyword>
<accession>A0A6C2UBL8</accession>